<gene>
    <name evidence="1" type="ORF">CUT44_15410</name>
</gene>
<dbReference type="InterPro" id="IPR015068">
    <property type="entry name" value="DUF1877"/>
</dbReference>
<dbReference type="SUPFAM" id="SSF111069">
    <property type="entry name" value="Hypothetical protein yfbM"/>
    <property type="match status" value="1"/>
</dbReference>
<accession>A0A2M8LYB9</accession>
<protein>
    <submittedName>
        <fullName evidence="1">DUF1877 domain-containing protein</fullName>
    </submittedName>
</protein>
<comment type="caution">
    <text evidence="1">The sequence shown here is derived from an EMBL/GenBank/DDBJ whole genome shotgun (WGS) entry which is preliminary data.</text>
</comment>
<evidence type="ECO:0000313" key="2">
    <source>
        <dbReference type="Proteomes" id="UP000230407"/>
    </source>
</evidence>
<evidence type="ECO:0000313" key="1">
    <source>
        <dbReference type="EMBL" id="PJE96940.1"/>
    </source>
</evidence>
<dbReference type="InterPro" id="IPR035944">
    <property type="entry name" value="YfbM-like_sf"/>
</dbReference>
<sequence>MGMIGEYARLTPEQFQRALGDPEWAHELVLETGTAEWETKPEPGRARRLDVDKAWDGIRFLLERSGFLVDVVLGGELIPGAADWGCTPPRHLTPAQVAEVAGELARTPFEALVADLDPAELTRADTYPSGLWDEGGADGLEYVRHHYEALRVFLAAAARDGDTVLLWIS</sequence>
<dbReference type="RefSeq" id="WP_100202432.1">
    <property type="nucleotide sequence ID" value="NZ_PGGW01000052.1"/>
</dbReference>
<name>A0A2M8LYB9_9ACTN</name>
<dbReference type="EMBL" id="PGGW01000052">
    <property type="protein sequence ID" value="PJE96940.1"/>
    <property type="molecule type" value="Genomic_DNA"/>
</dbReference>
<reference evidence="1 2" key="1">
    <citation type="submission" date="2017-11" db="EMBL/GenBank/DDBJ databases">
        <title>Streptomyces carmine sp. nov., a novel actinomycete isolated from Sophora alopecuroides in Xinjiang, China.</title>
        <authorList>
            <person name="Wang Y."/>
            <person name="Luo X."/>
            <person name="Wan C."/>
            <person name="Zhang L."/>
        </authorList>
    </citation>
    <scope>NUCLEOTIDE SEQUENCE [LARGE SCALE GENOMIC DNA]</scope>
    <source>
        <strain evidence="1 2">TRM SA0054</strain>
    </source>
</reference>
<keyword evidence="2" id="KW-1185">Reference proteome</keyword>
<dbReference type="Proteomes" id="UP000230407">
    <property type="component" value="Unassembled WGS sequence"/>
</dbReference>
<organism evidence="1 2">
    <name type="scientific">Streptomyces carminius</name>
    <dbReference type="NCBI Taxonomy" id="2665496"/>
    <lineage>
        <taxon>Bacteria</taxon>
        <taxon>Bacillati</taxon>
        <taxon>Actinomycetota</taxon>
        <taxon>Actinomycetes</taxon>
        <taxon>Kitasatosporales</taxon>
        <taxon>Streptomycetaceae</taxon>
        <taxon>Streptomyces</taxon>
    </lineage>
</organism>
<proteinExistence type="predicted"/>
<dbReference type="Pfam" id="PF08974">
    <property type="entry name" value="DUF1877"/>
    <property type="match status" value="1"/>
</dbReference>
<dbReference type="AlphaFoldDB" id="A0A2M8LYB9"/>
<dbReference type="Gene3D" id="3.40.1760.10">
    <property type="entry name" value="YfbM-like super family"/>
    <property type="match status" value="1"/>
</dbReference>